<dbReference type="OrthoDB" id="221540at2157"/>
<dbReference type="EMBL" id="FOZK01000003">
    <property type="protein sequence ID" value="SFS05512.1"/>
    <property type="molecule type" value="Genomic_DNA"/>
</dbReference>
<evidence type="ECO:0000313" key="4">
    <source>
        <dbReference type="Proteomes" id="UP000199062"/>
    </source>
</evidence>
<keyword evidence="1" id="KW-1133">Transmembrane helix</keyword>
<dbReference type="InterPro" id="IPR003675">
    <property type="entry name" value="Rce1/LyrA-like_dom"/>
</dbReference>
<keyword evidence="1" id="KW-0472">Membrane</keyword>
<dbReference type="GO" id="GO:0004175">
    <property type="term" value="F:endopeptidase activity"/>
    <property type="evidence" value="ECO:0007669"/>
    <property type="project" value="UniProtKB-ARBA"/>
</dbReference>
<dbReference type="GO" id="GO:0080120">
    <property type="term" value="P:CAAX-box protein maturation"/>
    <property type="evidence" value="ECO:0007669"/>
    <property type="project" value="UniProtKB-ARBA"/>
</dbReference>
<sequence length="300" mass="31857">MVQLSSGEGTSRRITFEGGVTWLAFFLVVAALDVAAGTLIANVWSIGPAIPVVESNAITTGQSMLFVGFVWWVLRSEGVAFGEIGLSPRLLMPATVAVAGSYVAINALGIGLAFATENLASVGYHWTVPPGEAVVAFLFQLVAVAFVEELTYRGYLQTKVVGLLTDRTRKRIALGIGLTGVLFALAHVPRILTDGSPGSMTPLAYLVSLTLSGIIYGTLYEVTQNLYVPVLFHAAGNMPGTPGILFFDTGGWPAWATTVNSLAFLVVLVTMVVVYRRWGSGTETLPVWTGREDATATVAR</sequence>
<protein>
    <submittedName>
        <fullName evidence="3">CAAX protease self-immunity</fullName>
    </submittedName>
</protein>
<dbReference type="RefSeq" id="WP_089817237.1">
    <property type="nucleotide sequence ID" value="NZ_FOZK01000003.1"/>
</dbReference>
<feature type="transmembrane region" description="Helical" evidence="1">
    <location>
        <begin position="56"/>
        <end position="74"/>
    </location>
</feature>
<proteinExistence type="predicted"/>
<feature type="transmembrane region" description="Helical" evidence="1">
    <location>
        <begin position="226"/>
        <end position="247"/>
    </location>
</feature>
<evidence type="ECO:0000259" key="2">
    <source>
        <dbReference type="Pfam" id="PF02517"/>
    </source>
</evidence>
<keyword evidence="1" id="KW-0812">Transmembrane</keyword>
<feature type="transmembrane region" description="Helical" evidence="1">
    <location>
        <begin position="20"/>
        <end position="44"/>
    </location>
</feature>
<dbReference type="Proteomes" id="UP000199062">
    <property type="component" value="Unassembled WGS sequence"/>
</dbReference>
<dbReference type="STRING" id="767519.SAMN05216559_2868"/>
<feature type="transmembrane region" description="Helical" evidence="1">
    <location>
        <begin position="134"/>
        <end position="152"/>
    </location>
</feature>
<dbReference type="Pfam" id="PF02517">
    <property type="entry name" value="Rce1-like"/>
    <property type="match status" value="1"/>
</dbReference>
<reference evidence="3 4" key="1">
    <citation type="submission" date="2016-10" db="EMBL/GenBank/DDBJ databases">
        <authorList>
            <person name="de Groot N.N."/>
        </authorList>
    </citation>
    <scope>NUCLEOTIDE SEQUENCE [LARGE SCALE GENOMIC DNA]</scope>
    <source>
        <strain evidence="3 4">CGMCC 1.10457</strain>
    </source>
</reference>
<feature type="transmembrane region" description="Helical" evidence="1">
    <location>
        <begin position="172"/>
        <end position="191"/>
    </location>
</feature>
<evidence type="ECO:0000256" key="1">
    <source>
        <dbReference type="SAM" id="Phobius"/>
    </source>
</evidence>
<organism evidence="3 4">
    <name type="scientific">Halomicrobium zhouii</name>
    <dbReference type="NCBI Taxonomy" id="767519"/>
    <lineage>
        <taxon>Archaea</taxon>
        <taxon>Methanobacteriati</taxon>
        <taxon>Methanobacteriota</taxon>
        <taxon>Stenosarchaea group</taxon>
        <taxon>Halobacteria</taxon>
        <taxon>Halobacteriales</taxon>
        <taxon>Haloarculaceae</taxon>
        <taxon>Halomicrobium</taxon>
    </lineage>
</organism>
<keyword evidence="4" id="KW-1185">Reference proteome</keyword>
<evidence type="ECO:0000313" key="3">
    <source>
        <dbReference type="EMBL" id="SFS05512.1"/>
    </source>
</evidence>
<accession>A0A1I6LQH8</accession>
<gene>
    <name evidence="3" type="ORF">SAMN05216559_2868</name>
</gene>
<feature type="transmembrane region" description="Helical" evidence="1">
    <location>
        <begin position="203"/>
        <end position="219"/>
    </location>
</feature>
<dbReference type="AlphaFoldDB" id="A0A1I6LQH8"/>
<feature type="transmembrane region" description="Helical" evidence="1">
    <location>
        <begin position="94"/>
        <end position="114"/>
    </location>
</feature>
<feature type="transmembrane region" description="Helical" evidence="1">
    <location>
        <begin position="253"/>
        <end position="275"/>
    </location>
</feature>
<keyword evidence="3" id="KW-0378">Hydrolase</keyword>
<feature type="domain" description="CAAX prenyl protease 2/Lysostaphin resistance protein A-like" evidence="2">
    <location>
        <begin position="132"/>
        <end position="238"/>
    </location>
</feature>
<name>A0A1I6LQH8_9EURY</name>
<dbReference type="GO" id="GO:0006508">
    <property type="term" value="P:proteolysis"/>
    <property type="evidence" value="ECO:0007669"/>
    <property type="project" value="UniProtKB-KW"/>
</dbReference>
<keyword evidence="3" id="KW-0645">Protease</keyword>